<evidence type="ECO:0000256" key="7">
    <source>
        <dbReference type="SAM" id="Phobius"/>
    </source>
</evidence>
<dbReference type="GO" id="GO:0008961">
    <property type="term" value="F:phosphatidylglycerol-prolipoprotein diacylglyceryl transferase activity"/>
    <property type="evidence" value="ECO:0007669"/>
    <property type="project" value="InterPro"/>
</dbReference>
<feature type="transmembrane region" description="Helical" evidence="7">
    <location>
        <begin position="399"/>
        <end position="415"/>
    </location>
</feature>
<name>A0A2W7S422_9BACT</name>
<dbReference type="GO" id="GO:0005886">
    <property type="term" value="C:plasma membrane"/>
    <property type="evidence" value="ECO:0007669"/>
    <property type="project" value="InterPro"/>
</dbReference>
<dbReference type="GO" id="GO:0042158">
    <property type="term" value="P:lipoprotein biosynthetic process"/>
    <property type="evidence" value="ECO:0007669"/>
    <property type="project" value="InterPro"/>
</dbReference>
<keyword evidence="3 8" id="KW-0808">Transferase</keyword>
<accession>A0A2W7S422</accession>
<keyword evidence="2" id="KW-1003">Cell membrane</keyword>
<feature type="transmembrane region" description="Helical" evidence="7">
    <location>
        <begin position="149"/>
        <end position="167"/>
    </location>
</feature>
<dbReference type="InterPro" id="IPR001640">
    <property type="entry name" value="Lgt"/>
</dbReference>
<evidence type="ECO:0000256" key="5">
    <source>
        <dbReference type="ARBA" id="ARBA00022989"/>
    </source>
</evidence>
<proteinExistence type="inferred from homology"/>
<keyword evidence="4 7" id="KW-0812">Transmembrane</keyword>
<dbReference type="OrthoDB" id="871140at2"/>
<sequence length="427" mass="48041">MYPNLYYVFKDLFGVEWNGLKLINSFGFFVAISFVVSAWVLTLELKRKQAAGILTYTEKTIVVGGPASVNELILNFILGFVLGFKIIGAFLIPAALSDPQAFILSAQGNWPLGIILGIVFAFLKWREKEKEKLAKPEKRIIRVWPQDRVGDIVIYAAIFGFAGAKIFNSLETWDDFVQDPIGSLISFSGLTFYGGLICATIALYYYTKKHKIPFIALCDAAAPALMLAYALGRIGCQVAGDGDWGILNSAYISNAEGKLVPATMEQFNRALQANQLYYSQQFSTFKIQHLSVQAFWGLPKWLFAYNYPHNVVNEGIHFANCTGNYCSFLPISVFPTPLYEIIMCLILFFVLWALRKKITTPGKLFAIYLILNGLERFLIEKIRVNTRYHFWGLQPTQAELISSALVIGGIILFIYSKKIKLKQYPAL</sequence>
<evidence type="ECO:0000313" key="9">
    <source>
        <dbReference type="Proteomes" id="UP000249720"/>
    </source>
</evidence>
<dbReference type="RefSeq" id="WP_111293305.1">
    <property type="nucleotide sequence ID" value="NZ_QKZV01000001.1"/>
</dbReference>
<feature type="transmembrane region" description="Helical" evidence="7">
    <location>
        <begin position="214"/>
        <end position="232"/>
    </location>
</feature>
<dbReference type="PANTHER" id="PTHR30589">
    <property type="entry name" value="PROLIPOPROTEIN DIACYLGLYCERYL TRANSFERASE"/>
    <property type="match status" value="1"/>
</dbReference>
<feature type="transmembrane region" description="Helical" evidence="7">
    <location>
        <begin position="72"/>
        <end position="96"/>
    </location>
</feature>
<organism evidence="8 9">
    <name type="scientific">Hydrotalea sandarakina</name>
    <dbReference type="NCBI Taxonomy" id="1004304"/>
    <lineage>
        <taxon>Bacteria</taxon>
        <taxon>Pseudomonadati</taxon>
        <taxon>Bacteroidota</taxon>
        <taxon>Chitinophagia</taxon>
        <taxon>Chitinophagales</taxon>
        <taxon>Chitinophagaceae</taxon>
        <taxon>Hydrotalea</taxon>
    </lineage>
</organism>
<keyword evidence="8" id="KW-0449">Lipoprotein</keyword>
<comment type="caution">
    <text evidence="8">The sequence shown here is derived from an EMBL/GenBank/DDBJ whole genome shotgun (WGS) entry which is preliminary data.</text>
</comment>
<feature type="transmembrane region" description="Helical" evidence="7">
    <location>
        <begin position="20"/>
        <end position="41"/>
    </location>
</feature>
<evidence type="ECO:0000256" key="3">
    <source>
        <dbReference type="ARBA" id="ARBA00022679"/>
    </source>
</evidence>
<dbReference type="Proteomes" id="UP000249720">
    <property type="component" value="Unassembled WGS sequence"/>
</dbReference>
<feature type="transmembrane region" description="Helical" evidence="7">
    <location>
        <begin position="337"/>
        <end position="354"/>
    </location>
</feature>
<feature type="transmembrane region" description="Helical" evidence="7">
    <location>
        <begin position="361"/>
        <end position="379"/>
    </location>
</feature>
<comment type="similarity">
    <text evidence="1">Belongs to the Lgt family.</text>
</comment>
<keyword evidence="6 7" id="KW-0472">Membrane</keyword>
<evidence type="ECO:0000256" key="6">
    <source>
        <dbReference type="ARBA" id="ARBA00023136"/>
    </source>
</evidence>
<evidence type="ECO:0000256" key="1">
    <source>
        <dbReference type="ARBA" id="ARBA00007150"/>
    </source>
</evidence>
<dbReference type="EMBL" id="QKZV01000001">
    <property type="protein sequence ID" value="PZX65856.1"/>
    <property type="molecule type" value="Genomic_DNA"/>
</dbReference>
<dbReference type="AlphaFoldDB" id="A0A2W7S422"/>
<feature type="transmembrane region" description="Helical" evidence="7">
    <location>
        <begin position="102"/>
        <end position="123"/>
    </location>
</feature>
<reference evidence="8 9" key="1">
    <citation type="submission" date="2018-06" db="EMBL/GenBank/DDBJ databases">
        <title>Genomic Encyclopedia of Archaeal and Bacterial Type Strains, Phase II (KMG-II): from individual species to whole genera.</title>
        <authorList>
            <person name="Goeker M."/>
        </authorList>
    </citation>
    <scope>NUCLEOTIDE SEQUENCE [LARGE SCALE GENOMIC DNA]</scope>
    <source>
        <strain evidence="8 9">DSM 23241</strain>
    </source>
</reference>
<keyword evidence="5 7" id="KW-1133">Transmembrane helix</keyword>
<evidence type="ECO:0000256" key="4">
    <source>
        <dbReference type="ARBA" id="ARBA00022692"/>
    </source>
</evidence>
<evidence type="ECO:0000313" key="8">
    <source>
        <dbReference type="EMBL" id="PZX65856.1"/>
    </source>
</evidence>
<evidence type="ECO:0000256" key="2">
    <source>
        <dbReference type="ARBA" id="ARBA00022475"/>
    </source>
</evidence>
<dbReference type="PANTHER" id="PTHR30589:SF0">
    <property type="entry name" value="PHOSPHATIDYLGLYCEROL--PROLIPOPROTEIN DIACYLGLYCERYL TRANSFERASE"/>
    <property type="match status" value="1"/>
</dbReference>
<keyword evidence="9" id="KW-1185">Reference proteome</keyword>
<dbReference type="Pfam" id="PF01790">
    <property type="entry name" value="LGT"/>
    <property type="match status" value="1"/>
</dbReference>
<gene>
    <name evidence="8" type="ORF">LX80_00349</name>
</gene>
<protein>
    <submittedName>
        <fullName evidence="8">Prolipoprotein diacylglyceryltransferase</fullName>
    </submittedName>
</protein>
<feature type="transmembrane region" description="Helical" evidence="7">
    <location>
        <begin position="187"/>
        <end position="207"/>
    </location>
</feature>